<proteinExistence type="predicted"/>
<reference evidence="1 2" key="1">
    <citation type="submission" date="2021-06" db="EMBL/GenBank/DDBJ databases">
        <authorList>
            <person name="Palmer J.M."/>
        </authorList>
    </citation>
    <scope>NUCLEOTIDE SEQUENCE [LARGE SCALE GENOMIC DNA]</scope>
    <source>
        <strain evidence="1 2">AS_MEX2019</strain>
        <tissue evidence="1">Muscle</tissue>
    </source>
</reference>
<gene>
    <name evidence="1" type="ORF">AMECASPLE_025022</name>
</gene>
<sequence>MWCQNRRVLDRDKSRKSDLRKKRAWTERFKKGRKTKKNRSFFLIPYSVLSQQVFTVCFDSIPRWIQ</sequence>
<accession>A0ABV0XTG1</accession>
<comment type="caution">
    <text evidence="1">The sequence shown here is derived from an EMBL/GenBank/DDBJ whole genome shotgun (WGS) entry which is preliminary data.</text>
</comment>
<dbReference type="Proteomes" id="UP001469553">
    <property type="component" value="Unassembled WGS sequence"/>
</dbReference>
<evidence type="ECO:0000313" key="2">
    <source>
        <dbReference type="Proteomes" id="UP001469553"/>
    </source>
</evidence>
<organism evidence="1 2">
    <name type="scientific">Ameca splendens</name>
    <dbReference type="NCBI Taxonomy" id="208324"/>
    <lineage>
        <taxon>Eukaryota</taxon>
        <taxon>Metazoa</taxon>
        <taxon>Chordata</taxon>
        <taxon>Craniata</taxon>
        <taxon>Vertebrata</taxon>
        <taxon>Euteleostomi</taxon>
        <taxon>Actinopterygii</taxon>
        <taxon>Neopterygii</taxon>
        <taxon>Teleostei</taxon>
        <taxon>Neoteleostei</taxon>
        <taxon>Acanthomorphata</taxon>
        <taxon>Ovalentaria</taxon>
        <taxon>Atherinomorphae</taxon>
        <taxon>Cyprinodontiformes</taxon>
        <taxon>Goodeidae</taxon>
        <taxon>Ameca</taxon>
    </lineage>
</organism>
<protein>
    <submittedName>
        <fullName evidence="1">Uncharacterized protein</fullName>
    </submittedName>
</protein>
<name>A0ABV0XTG1_9TELE</name>
<evidence type="ECO:0000313" key="1">
    <source>
        <dbReference type="EMBL" id="MEQ2284773.1"/>
    </source>
</evidence>
<keyword evidence="2" id="KW-1185">Reference proteome</keyword>
<dbReference type="EMBL" id="JAHRIP010011836">
    <property type="protein sequence ID" value="MEQ2284773.1"/>
    <property type="molecule type" value="Genomic_DNA"/>
</dbReference>